<dbReference type="PANTHER" id="PTHR14969">
    <property type="entry name" value="SPHINGOSINE-1-PHOSPHATE PHOSPHOHYDROLASE"/>
    <property type="match status" value="1"/>
</dbReference>
<gene>
    <name evidence="3" type="ORF">C5Q98_05815</name>
</gene>
<dbReference type="InterPro" id="IPR000326">
    <property type="entry name" value="PAP2/HPO"/>
</dbReference>
<protein>
    <submittedName>
        <fullName evidence="3">Phosphatase PAP2 family protein</fullName>
    </submittedName>
</protein>
<evidence type="ECO:0000313" key="3">
    <source>
        <dbReference type="EMBL" id="AVM42756.1"/>
    </source>
</evidence>
<accession>A0A2S0KNZ8</accession>
<reference evidence="4" key="1">
    <citation type="submission" date="2018-02" db="EMBL/GenBank/DDBJ databases">
        <authorList>
            <person name="Holder M.E."/>
            <person name="Ajami N.J."/>
            <person name="Petrosino J.F."/>
        </authorList>
    </citation>
    <scope>NUCLEOTIDE SEQUENCE [LARGE SCALE GENOMIC DNA]</scope>
    <source>
        <strain evidence="4">CCUG 47711</strain>
    </source>
</reference>
<dbReference type="EMBL" id="CP027226">
    <property type="protein sequence ID" value="AVM42756.1"/>
    <property type="molecule type" value="Genomic_DNA"/>
</dbReference>
<feature type="transmembrane region" description="Helical" evidence="1">
    <location>
        <begin position="109"/>
        <end position="137"/>
    </location>
</feature>
<keyword evidence="1" id="KW-0812">Transmembrane</keyword>
<organism evidence="3 4">
    <name type="scientific">Fastidiosipila sanguinis</name>
    <dbReference type="NCBI Taxonomy" id="236753"/>
    <lineage>
        <taxon>Bacteria</taxon>
        <taxon>Bacillati</taxon>
        <taxon>Bacillota</taxon>
        <taxon>Clostridia</taxon>
        <taxon>Eubacteriales</taxon>
        <taxon>Oscillospiraceae</taxon>
        <taxon>Fastidiosipila</taxon>
    </lineage>
</organism>
<sequence length="173" mass="19340">MERLELYDARLLIAIQQLFKNKYLDKFFKIYTHLGDAGAIWIVLGLAFMSFKQTRRSGVLMIGALITTWLFSSYILKTSLKRVRPYEKHKEVRLLIKTQKDTSFPSGHAASSIACATVVMITAGGSIGILCLVLALLMAFSRIYVGVHYPLDVIVGSLLGFIIAALTCLIFYL</sequence>
<evidence type="ECO:0000259" key="2">
    <source>
        <dbReference type="SMART" id="SM00014"/>
    </source>
</evidence>
<feature type="transmembrane region" description="Helical" evidence="1">
    <location>
        <begin position="30"/>
        <end position="51"/>
    </location>
</feature>
<dbReference type="InterPro" id="IPR036938">
    <property type="entry name" value="PAP2/HPO_sf"/>
</dbReference>
<feature type="transmembrane region" description="Helical" evidence="1">
    <location>
        <begin position="58"/>
        <end position="76"/>
    </location>
</feature>
<dbReference type="Proteomes" id="UP000237947">
    <property type="component" value="Chromosome"/>
</dbReference>
<dbReference type="Pfam" id="PF01569">
    <property type="entry name" value="PAP2"/>
    <property type="match status" value="1"/>
</dbReference>
<dbReference type="SMART" id="SM00014">
    <property type="entry name" value="acidPPc"/>
    <property type="match status" value="1"/>
</dbReference>
<dbReference type="OrthoDB" id="9789113at2"/>
<dbReference type="PANTHER" id="PTHR14969:SF13">
    <property type="entry name" value="AT30094P"/>
    <property type="match status" value="1"/>
</dbReference>
<evidence type="ECO:0000313" key="4">
    <source>
        <dbReference type="Proteomes" id="UP000237947"/>
    </source>
</evidence>
<evidence type="ECO:0000256" key="1">
    <source>
        <dbReference type="SAM" id="Phobius"/>
    </source>
</evidence>
<proteinExistence type="predicted"/>
<keyword evidence="4" id="KW-1185">Reference proteome</keyword>
<feature type="transmembrane region" description="Helical" evidence="1">
    <location>
        <begin position="149"/>
        <end position="172"/>
    </location>
</feature>
<feature type="domain" description="Phosphatidic acid phosphatase type 2/haloperoxidase" evidence="2">
    <location>
        <begin position="57"/>
        <end position="168"/>
    </location>
</feature>
<keyword evidence="1" id="KW-1133">Transmembrane helix</keyword>
<dbReference type="KEGG" id="fsa:C5Q98_05815"/>
<dbReference type="AlphaFoldDB" id="A0A2S0KNZ8"/>
<dbReference type="SUPFAM" id="SSF48317">
    <property type="entry name" value="Acid phosphatase/Vanadium-dependent haloperoxidase"/>
    <property type="match status" value="1"/>
</dbReference>
<dbReference type="RefSeq" id="WP_106012707.1">
    <property type="nucleotide sequence ID" value="NZ_CP027226.1"/>
</dbReference>
<name>A0A2S0KNZ8_9FIRM</name>
<keyword evidence="1" id="KW-0472">Membrane</keyword>
<dbReference type="Gene3D" id="1.20.144.10">
    <property type="entry name" value="Phosphatidic acid phosphatase type 2/haloperoxidase"/>
    <property type="match status" value="1"/>
</dbReference>